<dbReference type="EMBL" id="CACTIH010002129">
    <property type="protein sequence ID" value="CAA2973850.1"/>
    <property type="molecule type" value="Genomic_DNA"/>
</dbReference>
<dbReference type="GO" id="GO:0004386">
    <property type="term" value="F:helicase activity"/>
    <property type="evidence" value="ECO:0007669"/>
    <property type="project" value="UniProtKB-KW"/>
</dbReference>
<dbReference type="Proteomes" id="UP000594638">
    <property type="component" value="Unassembled WGS sequence"/>
</dbReference>
<keyword evidence="1" id="KW-0378">Hydrolase</keyword>
<reference evidence="1 2" key="1">
    <citation type="submission" date="2019-12" db="EMBL/GenBank/DDBJ databases">
        <authorList>
            <person name="Alioto T."/>
            <person name="Alioto T."/>
            <person name="Gomez Garrido J."/>
        </authorList>
    </citation>
    <scope>NUCLEOTIDE SEQUENCE [LARGE SCALE GENOMIC DNA]</scope>
</reference>
<organism evidence="1 2">
    <name type="scientific">Olea europaea subsp. europaea</name>
    <dbReference type="NCBI Taxonomy" id="158383"/>
    <lineage>
        <taxon>Eukaryota</taxon>
        <taxon>Viridiplantae</taxon>
        <taxon>Streptophyta</taxon>
        <taxon>Embryophyta</taxon>
        <taxon>Tracheophyta</taxon>
        <taxon>Spermatophyta</taxon>
        <taxon>Magnoliopsida</taxon>
        <taxon>eudicotyledons</taxon>
        <taxon>Gunneridae</taxon>
        <taxon>Pentapetalae</taxon>
        <taxon>asterids</taxon>
        <taxon>lamiids</taxon>
        <taxon>Lamiales</taxon>
        <taxon>Oleaceae</taxon>
        <taxon>Oleeae</taxon>
        <taxon>Olea</taxon>
    </lineage>
</organism>
<keyword evidence="2" id="KW-1185">Reference proteome</keyword>
<dbReference type="InterPro" id="IPR037244">
    <property type="entry name" value="TSP9_sf"/>
</dbReference>
<dbReference type="OrthoDB" id="912920at2759"/>
<dbReference type="InterPro" id="IPR021584">
    <property type="entry name" value="TSP9"/>
</dbReference>
<gene>
    <name evidence="1" type="ORF">OLEA9_A091737</name>
</gene>
<sequence>MSYFTPRFMEWIRADVLMFPMALRPCWQANRRLQDILESDYSAAKMASLNLFFTPIAATQRRVKTAATAAKASGGGSEEKGPLDWIIGALQKQDQFYETDPILKKVEGKNGGTTKNTVAVPPKKKNGDGGFGLVGLFAKK</sequence>
<dbReference type="Pfam" id="PF11493">
    <property type="entry name" value="TSP9"/>
    <property type="match status" value="1"/>
</dbReference>
<evidence type="ECO:0000313" key="1">
    <source>
        <dbReference type="EMBL" id="CAA2973850.1"/>
    </source>
</evidence>
<dbReference type="Gramene" id="OE9A091737T1">
    <property type="protein sequence ID" value="OE9A091737C1"/>
    <property type="gene ID" value="OE9A091737"/>
</dbReference>
<dbReference type="PANTHER" id="PTHR36370:SF1">
    <property type="entry name" value="THYLAKOID SOLUBLE PHOSPHOPROTEIN"/>
    <property type="match status" value="1"/>
</dbReference>
<dbReference type="GO" id="GO:0009507">
    <property type="term" value="C:chloroplast"/>
    <property type="evidence" value="ECO:0007669"/>
    <property type="project" value="TreeGrafter"/>
</dbReference>
<dbReference type="SUPFAM" id="SSF144256">
    <property type="entry name" value="TSP9-like"/>
    <property type="match status" value="1"/>
</dbReference>
<accession>A0A8S0R6A2</accession>
<evidence type="ECO:0000313" key="2">
    <source>
        <dbReference type="Proteomes" id="UP000594638"/>
    </source>
</evidence>
<keyword evidence="1" id="KW-0067">ATP-binding</keyword>
<keyword evidence="1" id="KW-0547">Nucleotide-binding</keyword>
<dbReference type="AlphaFoldDB" id="A0A8S0R6A2"/>
<proteinExistence type="predicted"/>
<dbReference type="PANTHER" id="PTHR36370">
    <property type="entry name" value="THYLAKOID SOLUBLE PHOSPHOPROTEIN"/>
    <property type="match status" value="1"/>
</dbReference>
<name>A0A8S0R6A2_OLEEU</name>
<keyword evidence="1" id="KW-0347">Helicase</keyword>
<comment type="caution">
    <text evidence="1">The sequence shown here is derived from an EMBL/GenBank/DDBJ whole genome shotgun (WGS) entry which is preliminary data.</text>
</comment>
<protein>
    <submittedName>
        <fullName evidence="1">ATP-dependent RNA helicase DHH1</fullName>
    </submittedName>
</protein>